<dbReference type="AlphaFoldDB" id="A0A917VZ32"/>
<dbReference type="Proteomes" id="UP000638263">
    <property type="component" value="Unassembled WGS sequence"/>
</dbReference>
<dbReference type="Pfam" id="PF08309">
    <property type="entry name" value="LVIVD"/>
    <property type="match status" value="2"/>
</dbReference>
<dbReference type="RefSeq" id="WP_063000755.1">
    <property type="nucleotide sequence ID" value="NZ_BMMH01000029.1"/>
</dbReference>
<evidence type="ECO:0000256" key="1">
    <source>
        <dbReference type="SAM" id="MobiDB-lite"/>
    </source>
</evidence>
<feature type="region of interest" description="Disordered" evidence="1">
    <location>
        <begin position="38"/>
        <end position="63"/>
    </location>
</feature>
<accession>A0A917VZ32</accession>
<dbReference type="SUPFAM" id="SSF50969">
    <property type="entry name" value="YVTN repeat-like/Quinoprotein amine dehydrogenase"/>
    <property type="match status" value="1"/>
</dbReference>
<name>A0A917VZ32_9NOCA</name>
<comment type="caution">
    <text evidence="3">The sequence shown here is derived from an EMBL/GenBank/DDBJ whole genome shotgun (WGS) entry which is preliminary data.</text>
</comment>
<reference evidence="3" key="2">
    <citation type="submission" date="2020-09" db="EMBL/GenBank/DDBJ databases">
        <authorList>
            <person name="Sun Q."/>
            <person name="Zhou Y."/>
        </authorList>
    </citation>
    <scope>NUCLEOTIDE SEQUENCE</scope>
    <source>
        <strain evidence="3">CGMCC 4.3508</strain>
    </source>
</reference>
<keyword evidence="4" id="KW-1185">Reference proteome</keyword>
<feature type="chain" id="PRO_5038985067" description="YncE family protein" evidence="2">
    <location>
        <begin position="25"/>
        <end position="490"/>
    </location>
</feature>
<reference evidence="3" key="1">
    <citation type="journal article" date="2014" name="Int. J. Syst. Evol. Microbiol.">
        <title>Complete genome sequence of Corynebacterium casei LMG S-19264T (=DSM 44701T), isolated from a smear-ripened cheese.</title>
        <authorList>
            <consortium name="US DOE Joint Genome Institute (JGI-PGF)"/>
            <person name="Walter F."/>
            <person name="Albersmeier A."/>
            <person name="Kalinowski J."/>
            <person name="Ruckert C."/>
        </authorList>
    </citation>
    <scope>NUCLEOTIDE SEQUENCE</scope>
    <source>
        <strain evidence="3">CGMCC 4.3508</strain>
    </source>
</reference>
<evidence type="ECO:0000256" key="2">
    <source>
        <dbReference type="SAM" id="SignalP"/>
    </source>
</evidence>
<evidence type="ECO:0000313" key="4">
    <source>
        <dbReference type="Proteomes" id="UP000638263"/>
    </source>
</evidence>
<evidence type="ECO:0008006" key="5">
    <source>
        <dbReference type="Google" id="ProtNLM"/>
    </source>
</evidence>
<protein>
    <recommendedName>
        <fullName evidence="5">YncE family protein</fullName>
    </recommendedName>
</protein>
<dbReference type="InterPro" id="IPR013211">
    <property type="entry name" value="LVIVD"/>
</dbReference>
<sequence>MRARPLVTAFALSLLIFGQQQVITAPAAAVEPTAAIPRAECGDGSSPETGVQGQVPKADRDSGRSQLGYSCNLSLVGQYQGEGASWVNPTYKHCAYLASSFPGTLGAKSSGVSVLDVSDPAHPVLTAVLSSPAMIGGTWESLKVNEARGLLGAVAGGIAVGVGSFDVYDIATDCAHPRLLNGVNGTNLTIPVNTLGHEGNWSPDGNTYWATGLTGGVITAIDVADPAHPRTLFVGSTGLFNHGLSVSEDGNRIYVSNALPAGLNTFDVSDIQSRRPFPQLRQVSSMSWSDGLISQASIPLTVNDRPYLVTWDEFSSGGIRILDISDETNPTVTSRIKLEINQPQNIDLRREDTAGNGMFGYDTHYCSVNRVVDPTALACGFFQSGVRVFDISDISKVKEIAYFNPPAQVGKRELLKNSEHANGLVAPYMPVVSDAENLNVGNPPLQFGPADLSADYCSSPPRFVGNQLWVTCQDNGFLALQFDNGAYHGG</sequence>
<evidence type="ECO:0000313" key="3">
    <source>
        <dbReference type="EMBL" id="GGL41977.1"/>
    </source>
</evidence>
<dbReference type="Gene3D" id="2.130.10.10">
    <property type="entry name" value="YVTN repeat-like/Quinoprotein amine dehydrogenase"/>
    <property type="match status" value="1"/>
</dbReference>
<feature type="signal peptide" evidence="2">
    <location>
        <begin position="1"/>
        <end position="24"/>
    </location>
</feature>
<gene>
    <name evidence="3" type="ORF">GCM10011588_65910</name>
</gene>
<dbReference type="InterPro" id="IPR015943">
    <property type="entry name" value="WD40/YVTN_repeat-like_dom_sf"/>
</dbReference>
<dbReference type="InterPro" id="IPR011044">
    <property type="entry name" value="Quino_amine_DH_bsu"/>
</dbReference>
<dbReference type="EMBL" id="BMMH01000029">
    <property type="protein sequence ID" value="GGL41977.1"/>
    <property type="molecule type" value="Genomic_DNA"/>
</dbReference>
<proteinExistence type="predicted"/>
<keyword evidence="2" id="KW-0732">Signal</keyword>
<organism evidence="3 4">
    <name type="scientific">Nocardia jinanensis</name>
    <dbReference type="NCBI Taxonomy" id="382504"/>
    <lineage>
        <taxon>Bacteria</taxon>
        <taxon>Bacillati</taxon>
        <taxon>Actinomycetota</taxon>
        <taxon>Actinomycetes</taxon>
        <taxon>Mycobacteriales</taxon>
        <taxon>Nocardiaceae</taxon>
        <taxon>Nocardia</taxon>
    </lineage>
</organism>